<accession>A0A2S8GAX6</accession>
<sequence length="846" mass="90324">MMARPCWSRWITCTTCVVVMSIAAPSLFAQQNLLLVTANDGSLTGEESARRSSFQSWGYSVTTIWSGASQTTFNNTFATADLAYVSEEVDSSTLGTKLRLAPYGVVNEETHLDDEFGFSDTVGSERSATQIYVIDGGYNVTIVSSTQPLTQMGGNLAPGLVVVGRTSSSGAVTVATLEKGAALANTLISNSTAAGRRVRLPFGGNSFQWSSLNSTGQYIVQQALIFAAQTDEQLLLHWRLDESSGTTISDASGNNRHGSFQTGTPTWTSGPRDGALDFSGSNNARSNATFDPPVRGTVAFWMKRDDAVSGTERILGVSDNWEIYIGSNGRVGFDLGASGTTSGFSTSSNFNLINHWYHIVGVYDTVDDTYEIYIDGQLHKTGSYNLVDQGANYLSLGTRTGSTERFDGTIDDLRIYNYELDAQEIAELYGLVGHWKFNEGSGSVAADSTAFGNNATINGATWGTDCAGNPILAFDGSGDNARTNSNFTPPSEGTIAFWFQSANPAASHQRLWGVGGDYEMRQSTDGVMFCDITGDANSTGFFSEPLVGAKWYHFVAIYDTDDESYAIYIDGELNKSGVSASNLTAQSANRLTFGTRTGSSEYWQGSMRDFRIYNRKILTSEILELAGVIAHYELDETSGSIAYDSSLASNHATYINSPTLAVGGPNSTELGTAIELDGSTQYVTSGKSLLNGLKQFTVAGWIYFDSLSANRSFFGQNDVIEFGINGGDGQIHVWTANGGSLYVSGTLSAGRWVHVAAVGDGSTLSVYVNGALVDVGGSSTGSVGYGSSSSSFKIGEGVYSPSGHYLDGRVDDVRIYSRALCAAEIQALSAGSEAQGVRILRWTEIQ</sequence>
<keyword evidence="2" id="KW-1015">Disulfide bond</keyword>
<dbReference type="InterPro" id="IPR013320">
    <property type="entry name" value="ConA-like_dom_sf"/>
</dbReference>
<dbReference type="Pfam" id="PF13385">
    <property type="entry name" value="Laminin_G_3"/>
    <property type="match status" value="3"/>
</dbReference>
<evidence type="ECO:0000256" key="2">
    <source>
        <dbReference type="ARBA" id="ARBA00023157"/>
    </source>
</evidence>
<dbReference type="InterPro" id="IPR006558">
    <property type="entry name" value="LamG-like"/>
</dbReference>
<organism evidence="6 7">
    <name type="scientific">Blastopirellula marina</name>
    <dbReference type="NCBI Taxonomy" id="124"/>
    <lineage>
        <taxon>Bacteria</taxon>
        <taxon>Pseudomonadati</taxon>
        <taxon>Planctomycetota</taxon>
        <taxon>Planctomycetia</taxon>
        <taxon>Pirellulales</taxon>
        <taxon>Pirellulaceae</taxon>
        <taxon>Blastopirellula</taxon>
    </lineage>
</organism>
<dbReference type="Gene3D" id="2.60.120.200">
    <property type="match status" value="3"/>
</dbReference>
<dbReference type="PANTHER" id="PTHR42535">
    <property type="entry name" value="OOKINETE PROTEIN, PUTATIVE-RELATED"/>
    <property type="match status" value="1"/>
</dbReference>
<dbReference type="AlphaFoldDB" id="A0A2S8GAX6"/>
<dbReference type="Proteomes" id="UP000240009">
    <property type="component" value="Unassembled WGS sequence"/>
</dbReference>
<name>A0A2S8GAX6_9BACT</name>
<dbReference type="SMART" id="SM00560">
    <property type="entry name" value="LamGL"/>
    <property type="match status" value="2"/>
</dbReference>
<protein>
    <recommendedName>
        <fullName evidence="5">LamG-like jellyroll fold domain-containing protein</fullName>
    </recommendedName>
</protein>
<keyword evidence="1 4" id="KW-0732">Signal</keyword>
<evidence type="ECO:0000259" key="5">
    <source>
        <dbReference type="SMART" id="SM00560"/>
    </source>
</evidence>
<dbReference type="SUPFAM" id="SSF49899">
    <property type="entry name" value="Concanavalin A-like lectins/glucanases"/>
    <property type="match status" value="3"/>
</dbReference>
<comment type="caution">
    <text evidence="6">The sequence shown here is derived from an EMBL/GenBank/DDBJ whole genome shotgun (WGS) entry which is preliminary data.</text>
</comment>
<dbReference type="PANTHER" id="PTHR42535:SF2">
    <property type="entry name" value="CHROMOSOME UNDETERMINED SCAFFOLD_146, WHOLE GENOME SHOTGUN SEQUENCE"/>
    <property type="match status" value="1"/>
</dbReference>
<feature type="domain" description="LamG-like jellyroll fold" evidence="5">
    <location>
        <begin position="694"/>
        <end position="823"/>
    </location>
</feature>
<evidence type="ECO:0000256" key="4">
    <source>
        <dbReference type="SAM" id="SignalP"/>
    </source>
</evidence>
<evidence type="ECO:0000313" key="6">
    <source>
        <dbReference type="EMBL" id="PQO41254.1"/>
    </source>
</evidence>
<evidence type="ECO:0000313" key="7">
    <source>
        <dbReference type="Proteomes" id="UP000240009"/>
    </source>
</evidence>
<feature type="signal peptide" evidence="4">
    <location>
        <begin position="1"/>
        <end position="29"/>
    </location>
</feature>
<feature type="chain" id="PRO_5015598445" description="LamG-like jellyroll fold domain-containing protein" evidence="4">
    <location>
        <begin position="30"/>
        <end position="846"/>
    </location>
</feature>
<gene>
    <name evidence="6" type="ORF">C5Y96_00640</name>
</gene>
<reference evidence="6 7" key="1">
    <citation type="submission" date="2018-02" db="EMBL/GenBank/DDBJ databases">
        <title>Comparative genomes isolates from brazilian mangrove.</title>
        <authorList>
            <person name="Araujo J.E."/>
            <person name="Taketani R.G."/>
            <person name="Silva M.C.P."/>
            <person name="Loureco M.V."/>
            <person name="Andreote F.D."/>
        </authorList>
    </citation>
    <scope>NUCLEOTIDE SEQUENCE [LARGE SCALE GENOMIC DNA]</scope>
    <source>
        <strain evidence="6 7">HEX-2 MGV</strain>
    </source>
</reference>
<evidence type="ECO:0000256" key="1">
    <source>
        <dbReference type="ARBA" id="ARBA00022729"/>
    </source>
</evidence>
<evidence type="ECO:0000256" key="3">
    <source>
        <dbReference type="SAM" id="MobiDB-lite"/>
    </source>
</evidence>
<proteinExistence type="predicted"/>
<feature type="region of interest" description="Disordered" evidence="3">
    <location>
        <begin position="247"/>
        <end position="266"/>
    </location>
</feature>
<dbReference type="EMBL" id="PUIA01000003">
    <property type="protein sequence ID" value="PQO41254.1"/>
    <property type="molecule type" value="Genomic_DNA"/>
</dbReference>
<feature type="domain" description="LamG-like jellyroll fold" evidence="5">
    <location>
        <begin position="297"/>
        <end position="423"/>
    </location>
</feature>